<evidence type="ECO:0000313" key="3">
    <source>
        <dbReference type="Proteomes" id="UP001565368"/>
    </source>
</evidence>
<organism evidence="2 3">
    <name type="scientific">Vanrija albida</name>
    <dbReference type="NCBI Taxonomy" id="181172"/>
    <lineage>
        <taxon>Eukaryota</taxon>
        <taxon>Fungi</taxon>
        <taxon>Dikarya</taxon>
        <taxon>Basidiomycota</taxon>
        <taxon>Agaricomycotina</taxon>
        <taxon>Tremellomycetes</taxon>
        <taxon>Trichosporonales</taxon>
        <taxon>Trichosporonaceae</taxon>
        <taxon>Vanrija</taxon>
    </lineage>
</organism>
<sequence>MGITTSRSAAHCSCPPPQGRLPPLRYDPDPDSFTAAVYDYILDRCASHRAASAFTSTPSAMLGHTTITVGLSASPILYSWSLPVPNGMVVRHLDSFARSIVSHENEVFTQLLPPGRTRLAVLRQAIELPSTDFPTRMLDEAVSLRLRGGFDVRAEMLMSRAEPVDPPWRRRRREDEYVRQELPSLVWILLMLFLVLGLSDGGDESGSKSRPAPEAEGTGGRPKDAAGGRKKKRRAASPARQHLGFFQALEAFFHSDEPEVAD</sequence>
<dbReference type="RefSeq" id="XP_069210689.1">
    <property type="nucleotide sequence ID" value="XM_069350303.1"/>
</dbReference>
<dbReference type="EMBL" id="JBBXJM010000002">
    <property type="protein sequence ID" value="KAL1410745.1"/>
    <property type="molecule type" value="Genomic_DNA"/>
</dbReference>
<protein>
    <submittedName>
        <fullName evidence="2">Uncharacterized protein</fullName>
    </submittedName>
</protein>
<evidence type="ECO:0000256" key="1">
    <source>
        <dbReference type="SAM" id="MobiDB-lite"/>
    </source>
</evidence>
<dbReference type="GeneID" id="95982730"/>
<evidence type="ECO:0000313" key="2">
    <source>
        <dbReference type="EMBL" id="KAL1410745.1"/>
    </source>
</evidence>
<keyword evidence="3" id="KW-1185">Reference proteome</keyword>
<name>A0ABR3Q7M7_9TREE</name>
<dbReference type="Proteomes" id="UP001565368">
    <property type="component" value="Unassembled WGS sequence"/>
</dbReference>
<feature type="region of interest" description="Disordered" evidence="1">
    <location>
        <begin position="203"/>
        <end position="240"/>
    </location>
</feature>
<comment type="caution">
    <text evidence="2">The sequence shown here is derived from an EMBL/GenBank/DDBJ whole genome shotgun (WGS) entry which is preliminary data.</text>
</comment>
<feature type="region of interest" description="Disordered" evidence="1">
    <location>
        <begin position="1"/>
        <end position="24"/>
    </location>
</feature>
<accession>A0ABR3Q7M7</accession>
<reference evidence="2 3" key="1">
    <citation type="submission" date="2023-08" db="EMBL/GenBank/DDBJ databases">
        <title>Annotated Genome Sequence of Vanrija albida AlHP1.</title>
        <authorList>
            <person name="Herzog R."/>
        </authorList>
    </citation>
    <scope>NUCLEOTIDE SEQUENCE [LARGE SCALE GENOMIC DNA]</scope>
    <source>
        <strain evidence="2 3">AlHP1</strain>
    </source>
</reference>
<gene>
    <name evidence="2" type="ORF">Q8F55_001687</name>
</gene>
<proteinExistence type="predicted"/>